<accession>A0A090PX12</accession>
<evidence type="ECO:0000313" key="3">
    <source>
        <dbReference type="Proteomes" id="UP000029221"/>
    </source>
</evidence>
<name>A0A090PX12_9FLAO</name>
<dbReference type="SUPFAM" id="SSF52833">
    <property type="entry name" value="Thioredoxin-like"/>
    <property type="match status" value="1"/>
</dbReference>
<dbReference type="AlphaFoldDB" id="A0A090PX12"/>
<dbReference type="InterPro" id="IPR036249">
    <property type="entry name" value="Thioredoxin-like_sf"/>
</dbReference>
<dbReference type="Gene3D" id="3.40.30.10">
    <property type="entry name" value="Glutaredoxin"/>
    <property type="match status" value="1"/>
</dbReference>
<sequence length="264" mass="28051">MKTANFLKIFLLLVAVTLTSCSSESTDDGGGNGNGNGNQGLVLSADKTRVYENTIVTFTVMNGTVNVTSQATISLDGTPITGNTVLLDTVGSKVVTAEYNGDSANNVDIEVIVPSYSTKMIIEDYTGAWCGWCPRISQGIEDLGASNSNVIAIAVHNGDSMVFPFEGQMRQRFGVSGFPTGILNRDQSWNSVSGDAMNMTQPISYLNVQKEVGVAINSSITNNTLSASIRVGFDLDQSGLSLVVYALENGLSKHKGIIQTIMEE</sequence>
<keyword evidence="1" id="KW-0732">Signal</keyword>
<gene>
    <name evidence="2" type="ORF">JCM19294_2181</name>
</gene>
<comment type="caution">
    <text evidence="2">The sequence shown here is derived from an EMBL/GenBank/DDBJ whole genome shotgun (WGS) entry which is preliminary data.</text>
</comment>
<feature type="signal peptide" evidence="1">
    <location>
        <begin position="1"/>
        <end position="25"/>
    </location>
</feature>
<dbReference type="Pfam" id="PF11551">
    <property type="entry name" value="Omp28"/>
    <property type="match status" value="1"/>
</dbReference>
<proteinExistence type="predicted"/>
<reference evidence="2" key="1">
    <citation type="journal article" date="2014" name="Genome Announc.">
        <title>Draft Genome Sequences of Marine Flavobacterium Nonlabens Strains NR17, NR24, NR27, NR32, NR33, and Ara13.</title>
        <authorList>
            <person name="Nakanishi M."/>
            <person name="Meirelles P."/>
            <person name="Suzuki R."/>
            <person name="Takatani N."/>
            <person name="Mino S."/>
            <person name="Suda W."/>
            <person name="Oshima K."/>
            <person name="Hattori M."/>
            <person name="Ohkuma M."/>
            <person name="Hosokawa M."/>
            <person name="Miyashita K."/>
            <person name="Thompson F.L."/>
            <person name="Niwa A."/>
            <person name="Sawabe T."/>
            <person name="Sawabe T."/>
        </authorList>
    </citation>
    <scope>NUCLEOTIDE SEQUENCE [LARGE SCALE GENOMIC DNA]</scope>
    <source>
        <strain evidence="2">JCM 19294</strain>
    </source>
</reference>
<evidence type="ECO:0008006" key="4">
    <source>
        <dbReference type="Google" id="ProtNLM"/>
    </source>
</evidence>
<feature type="chain" id="PRO_5001861343" description="Thioredoxin domain-containing protein" evidence="1">
    <location>
        <begin position="26"/>
        <end position="264"/>
    </location>
</feature>
<evidence type="ECO:0000313" key="2">
    <source>
        <dbReference type="EMBL" id="GAK95399.1"/>
    </source>
</evidence>
<dbReference type="RefSeq" id="WP_235783920.1">
    <property type="nucleotide sequence ID" value="NZ_BBML01000001.1"/>
</dbReference>
<dbReference type="eggNOG" id="COG0526">
    <property type="taxonomic scope" value="Bacteria"/>
</dbReference>
<dbReference type="STRING" id="319236.BST91_00630"/>
<dbReference type="InterPro" id="IPR021615">
    <property type="entry name" value="Omp28"/>
</dbReference>
<evidence type="ECO:0000256" key="1">
    <source>
        <dbReference type="SAM" id="SignalP"/>
    </source>
</evidence>
<dbReference type="EMBL" id="BBML01000001">
    <property type="protein sequence ID" value="GAK95399.1"/>
    <property type="molecule type" value="Genomic_DNA"/>
</dbReference>
<organism evidence="2 3">
    <name type="scientific">Nonlabens tegetincola</name>
    <dbReference type="NCBI Taxonomy" id="323273"/>
    <lineage>
        <taxon>Bacteria</taxon>
        <taxon>Pseudomonadati</taxon>
        <taxon>Bacteroidota</taxon>
        <taxon>Flavobacteriia</taxon>
        <taxon>Flavobacteriales</taxon>
        <taxon>Flavobacteriaceae</taxon>
        <taxon>Nonlabens</taxon>
    </lineage>
</organism>
<protein>
    <recommendedName>
        <fullName evidence="4">Thioredoxin domain-containing protein</fullName>
    </recommendedName>
</protein>
<dbReference type="PROSITE" id="PS51257">
    <property type="entry name" value="PROKAR_LIPOPROTEIN"/>
    <property type="match status" value="1"/>
</dbReference>
<keyword evidence="3" id="KW-1185">Reference proteome</keyword>
<dbReference type="Proteomes" id="UP000029221">
    <property type="component" value="Unassembled WGS sequence"/>
</dbReference>